<organism evidence="2">
    <name type="scientific">termite gut metagenome</name>
    <dbReference type="NCBI Taxonomy" id="433724"/>
    <lineage>
        <taxon>unclassified sequences</taxon>
        <taxon>metagenomes</taxon>
        <taxon>organismal metagenomes</taxon>
    </lineage>
</organism>
<name>A0A5J4S3D0_9ZZZZ</name>
<reference evidence="2" key="1">
    <citation type="submission" date="2019-03" db="EMBL/GenBank/DDBJ databases">
        <title>Single cell metagenomics reveals metabolic interactions within the superorganism composed of flagellate Streblomastix strix and complex community of Bacteroidetes bacteria on its surface.</title>
        <authorList>
            <person name="Treitli S.C."/>
            <person name="Kolisko M."/>
            <person name="Husnik F."/>
            <person name="Keeling P."/>
            <person name="Hampl V."/>
        </authorList>
    </citation>
    <scope>NUCLEOTIDE SEQUENCE</scope>
    <source>
        <strain evidence="2">STM</strain>
    </source>
</reference>
<gene>
    <name evidence="2" type="ORF">EZS27_011856</name>
</gene>
<accession>A0A5J4S3D0</accession>
<keyword evidence="1" id="KW-0472">Membrane</keyword>
<keyword evidence="1" id="KW-1133">Transmembrane helix</keyword>
<proteinExistence type="predicted"/>
<comment type="caution">
    <text evidence="2">The sequence shown here is derived from an EMBL/GenBank/DDBJ whole genome shotgun (WGS) entry which is preliminary data.</text>
</comment>
<keyword evidence="1" id="KW-0812">Transmembrane</keyword>
<evidence type="ECO:0000313" key="2">
    <source>
        <dbReference type="EMBL" id="KAA6340278.1"/>
    </source>
</evidence>
<sequence length="36" mass="4177">MTGKKNGIFIVLILFITLVPNKYYKARIDTCVYNIL</sequence>
<protein>
    <submittedName>
        <fullName evidence="2">Uncharacterized protein</fullName>
    </submittedName>
</protein>
<feature type="transmembrane region" description="Helical" evidence="1">
    <location>
        <begin position="6"/>
        <end position="24"/>
    </location>
</feature>
<dbReference type="AlphaFoldDB" id="A0A5J4S3D0"/>
<dbReference type="EMBL" id="SNRY01000472">
    <property type="protein sequence ID" value="KAA6340278.1"/>
    <property type="molecule type" value="Genomic_DNA"/>
</dbReference>
<evidence type="ECO:0000256" key="1">
    <source>
        <dbReference type="SAM" id="Phobius"/>
    </source>
</evidence>